<evidence type="ECO:0000313" key="4">
    <source>
        <dbReference type="Proteomes" id="UP000033111"/>
    </source>
</evidence>
<organism evidence="3 4">
    <name type="scientific">Methanosarcina siciliae T4/M</name>
    <dbReference type="NCBI Taxonomy" id="1434120"/>
    <lineage>
        <taxon>Archaea</taxon>
        <taxon>Methanobacteriati</taxon>
        <taxon>Methanobacteriota</taxon>
        <taxon>Stenosarchaea group</taxon>
        <taxon>Methanomicrobia</taxon>
        <taxon>Methanosarcinales</taxon>
        <taxon>Methanosarcinaceae</taxon>
        <taxon>Methanosarcina</taxon>
    </lineage>
</organism>
<dbReference type="Pfam" id="PF13439">
    <property type="entry name" value="Glyco_transf_4"/>
    <property type="match status" value="1"/>
</dbReference>
<keyword evidence="3" id="KW-0808">Transferase</keyword>
<evidence type="ECO:0000259" key="2">
    <source>
        <dbReference type="Pfam" id="PF13439"/>
    </source>
</evidence>
<dbReference type="HOGENOM" id="CLU_009583_2_2_2"/>
<evidence type="ECO:0000259" key="1">
    <source>
        <dbReference type="Pfam" id="PF00534"/>
    </source>
</evidence>
<dbReference type="RefSeq" id="WP_052721641.1">
    <property type="nucleotide sequence ID" value="NZ_CP009506.1"/>
</dbReference>
<dbReference type="CDD" id="cd03794">
    <property type="entry name" value="GT4_WbuB-like"/>
    <property type="match status" value="1"/>
</dbReference>
<accession>A0A0E3P5P6</accession>
<reference evidence="3 4" key="1">
    <citation type="submission" date="2014-07" db="EMBL/GenBank/DDBJ databases">
        <title>Methanogenic archaea and the global carbon cycle.</title>
        <authorList>
            <person name="Henriksen J.R."/>
            <person name="Luke J."/>
            <person name="Reinhart S."/>
            <person name="Benedict M.N."/>
            <person name="Youngblut N.D."/>
            <person name="Metcalf M.E."/>
            <person name="Whitaker R.J."/>
            <person name="Metcalf W.W."/>
        </authorList>
    </citation>
    <scope>NUCLEOTIDE SEQUENCE [LARGE SCALE GENOMIC DNA]</scope>
    <source>
        <strain evidence="3 4">T4/M</strain>
    </source>
</reference>
<dbReference type="OrthoDB" id="132546at2157"/>
<dbReference type="AlphaFoldDB" id="A0A0E3P5P6"/>
<dbReference type="InterPro" id="IPR028098">
    <property type="entry name" value="Glyco_trans_4-like_N"/>
</dbReference>
<feature type="domain" description="Glycosyltransferase subfamily 4-like N-terminal" evidence="2">
    <location>
        <begin position="22"/>
        <end position="172"/>
    </location>
</feature>
<dbReference type="PANTHER" id="PTHR45947:SF3">
    <property type="entry name" value="SULFOQUINOVOSYL TRANSFERASE SQD2"/>
    <property type="match status" value="1"/>
</dbReference>
<dbReference type="SUPFAM" id="SSF53756">
    <property type="entry name" value="UDP-Glycosyltransferase/glycogen phosphorylase"/>
    <property type="match status" value="1"/>
</dbReference>
<dbReference type="GO" id="GO:0016758">
    <property type="term" value="F:hexosyltransferase activity"/>
    <property type="evidence" value="ECO:0007669"/>
    <property type="project" value="TreeGrafter"/>
</dbReference>
<evidence type="ECO:0000313" key="3">
    <source>
        <dbReference type="EMBL" id="AKB29027.1"/>
    </source>
</evidence>
<gene>
    <name evidence="3" type="ORF">MSSIT_2308</name>
</gene>
<dbReference type="PATRIC" id="fig|1434120.4.peg.3014"/>
<dbReference type="KEGG" id="msw:MSSIT_2308"/>
<keyword evidence="4" id="KW-1185">Reference proteome</keyword>
<sequence>MNIIIIWGMPLIEDNAQTICAIEKVRTLKKLGHEVFLISPSVPLSLYKYNQLKLPVLLLCQIPLFIKLFLKVIREKPDILHSSSALILPSLIISRAFNIPHVVEVHGILSEDSKLVGVNKFVIKLMEICEFSSYRISKLILTNSEGTKDDLIHNKKISPQKISIIPNGANIELFKKMNVSKKVLGLDEQNKYIIFVGNLAPWQGLACLVDSMPTIIQNNSGVRLLIVGDGILKNELIQRVNELKLESVVDFKGSVPYEDIPKYINASDVCVAPFIKSRDNLMSPLKLFEYLSCEVPVVTSNIRGARELIENNSCGLLFNPDDCNELAESILKLLNDKKLRDEMGKRGRAAVVSGYSWESITKKIESEYLQLI</sequence>
<proteinExistence type="predicted"/>
<dbReference type="EMBL" id="CP009506">
    <property type="protein sequence ID" value="AKB29027.1"/>
    <property type="molecule type" value="Genomic_DNA"/>
</dbReference>
<dbReference type="InterPro" id="IPR001296">
    <property type="entry name" value="Glyco_trans_1"/>
</dbReference>
<dbReference type="GeneID" id="25418470"/>
<dbReference type="PANTHER" id="PTHR45947">
    <property type="entry name" value="SULFOQUINOVOSYL TRANSFERASE SQD2"/>
    <property type="match status" value="1"/>
</dbReference>
<dbReference type="Gene3D" id="3.40.50.2000">
    <property type="entry name" value="Glycogen Phosphorylase B"/>
    <property type="match status" value="2"/>
</dbReference>
<dbReference type="Pfam" id="PF00534">
    <property type="entry name" value="Glycos_transf_1"/>
    <property type="match status" value="1"/>
</dbReference>
<name>A0A0E3P5P6_9EURY</name>
<dbReference type="Proteomes" id="UP000033111">
    <property type="component" value="Chromosome"/>
</dbReference>
<protein>
    <submittedName>
        <fullName evidence="3">Glycosyltransferase (Group I)</fullName>
    </submittedName>
</protein>
<feature type="domain" description="Glycosyl transferase family 1" evidence="1">
    <location>
        <begin position="180"/>
        <end position="348"/>
    </location>
</feature>
<dbReference type="InterPro" id="IPR050194">
    <property type="entry name" value="Glycosyltransferase_grp1"/>
</dbReference>